<dbReference type="Proteomes" id="UP000002742">
    <property type="component" value="Chromosome"/>
</dbReference>
<name>C6WWT2_METML</name>
<dbReference type="RefSeq" id="WP_015832416.1">
    <property type="nucleotide sequence ID" value="NC_012968.1"/>
</dbReference>
<dbReference type="EMBL" id="CP001672">
    <property type="protein sequence ID" value="ACT48381.1"/>
    <property type="molecule type" value="Genomic_DNA"/>
</dbReference>
<dbReference type="KEGG" id="mmb:Mmol_1477"/>
<reference evidence="2" key="1">
    <citation type="submission" date="2009-07" db="EMBL/GenBank/DDBJ databases">
        <title>Complete sequence of Methylotenera mobilis JLW8.</title>
        <authorList>
            <consortium name="US DOE Joint Genome Institute"/>
            <person name="Lucas S."/>
            <person name="Copeland A."/>
            <person name="Lapidus A."/>
            <person name="Glavina del Rio T."/>
            <person name="Tice H."/>
            <person name="Bruce D."/>
            <person name="Goodwin L."/>
            <person name="Pitluck S."/>
            <person name="LaButti K.M."/>
            <person name="Clum A."/>
            <person name="Larimer F."/>
            <person name="Land M."/>
            <person name="Hauser L."/>
            <person name="Kyrpides N."/>
            <person name="Mikhailova N."/>
            <person name="Kayluzhnaya M."/>
            <person name="Chistoserdova L."/>
        </authorList>
    </citation>
    <scope>NUCLEOTIDE SEQUENCE [LARGE SCALE GENOMIC DNA]</scope>
    <source>
        <strain evidence="2">JLW8 / ATCC BAA-1282 / DSM 17540</strain>
    </source>
</reference>
<organism evidence="1 2">
    <name type="scientific">Methylotenera mobilis (strain JLW8 / ATCC BAA-1282 / DSM 17540)</name>
    <dbReference type="NCBI Taxonomy" id="583345"/>
    <lineage>
        <taxon>Bacteria</taxon>
        <taxon>Pseudomonadati</taxon>
        <taxon>Pseudomonadota</taxon>
        <taxon>Betaproteobacteria</taxon>
        <taxon>Nitrosomonadales</taxon>
        <taxon>Methylophilaceae</taxon>
        <taxon>Methylotenera</taxon>
    </lineage>
</organism>
<reference evidence="1 2" key="2">
    <citation type="journal article" date="2011" name="J. Bacteriol.">
        <title>Genomes of three methylotrophs from a single niche uncover genetic and metabolic divergence of Methylophilaceae.</title>
        <authorList>
            <person name="Lapidus A."/>
            <person name="Clum A."/>
            <person name="Labutti K."/>
            <person name="Kaluzhnaya M.G."/>
            <person name="Lim S."/>
            <person name="Beck D.A."/>
            <person name="Glavina Del Rio T."/>
            <person name="Nolan M."/>
            <person name="Mavromatis K."/>
            <person name="Huntemann M."/>
            <person name="Lucas S."/>
            <person name="Lidstrom M.E."/>
            <person name="Ivanova N."/>
            <person name="Chistoserdova L."/>
        </authorList>
    </citation>
    <scope>NUCLEOTIDE SEQUENCE [LARGE SCALE GENOMIC DNA]</scope>
    <source>
        <strain evidence="2">JLW8 / ATCC BAA-1282 / DSM 17540</strain>
    </source>
</reference>
<gene>
    <name evidence="1" type="ordered locus">Mmol_1477</name>
</gene>
<dbReference type="HOGENOM" id="CLU_2771152_0_0_4"/>
<protein>
    <submittedName>
        <fullName evidence="1">Uncharacterized protein</fullName>
    </submittedName>
</protein>
<evidence type="ECO:0000313" key="2">
    <source>
        <dbReference type="Proteomes" id="UP000002742"/>
    </source>
</evidence>
<evidence type="ECO:0000313" key="1">
    <source>
        <dbReference type="EMBL" id="ACT48381.1"/>
    </source>
</evidence>
<dbReference type="AlphaFoldDB" id="C6WWT2"/>
<dbReference type="OrthoDB" id="6370873at2"/>
<sequence>MQIGKIYNVAFTAGRYEIEYERSVKCIKKTPLSYRIERMDGTTRLIGHDCIIELKEIVETTSLGAASVE</sequence>
<accession>C6WWT2</accession>
<keyword evidence="2" id="KW-1185">Reference proteome</keyword>
<proteinExistence type="predicted"/>